<name>A0ABR5NE05_BRECH</name>
<proteinExistence type="predicted"/>
<accession>A0ABR5NE05</accession>
<dbReference type="Proteomes" id="UP000051063">
    <property type="component" value="Unassembled WGS sequence"/>
</dbReference>
<comment type="caution">
    <text evidence="1">The sequence shown here is derived from an EMBL/GenBank/DDBJ whole genome shotgun (WGS) entry which is preliminary data.</text>
</comment>
<gene>
    <name evidence="1" type="ORF">AN963_08865</name>
</gene>
<sequence length="97" mass="11476">MLFSDCRETPCILGFLFLSPDFFNINVIRFDMVFALSLALQGGGQTVAEEQQQELYNDYFYTKKPAMKSWFLFLDSRSRLYYRFRKTITELNGEKSK</sequence>
<reference evidence="1 2" key="1">
    <citation type="submission" date="2015-09" db="EMBL/GenBank/DDBJ databases">
        <title>Genome sequencing project for genomic taxonomy and phylogenomics of Bacillus-like bacteria.</title>
        <authorList>
            <person name="Liu B."/>
            <person name="Wang J."/>
            <person name="Zhu Y."/>
            <person name="Liu G."/>
            <person name="Chen Q."/>
            <person name="Chen Z."/>
            <person name="Lan J."/>
            <person name="Che J."/>
            <person name="Ge C."/>
            <person name="Shi H."/>
            <person name="Pan Z."/>
            <person name="Liu X."/>
        </authorList>
    </citation>
    <scope>NUCLEOTIDE SEQUENCE [LARGE SCALE GENOMIC DNA]</scope>
    <source>
        <strain evidence="1 2">DSM 8552</strain>
    </source>
</reference>
<evidence type="ECO:0000313" key="1">
    <source>
        <dbReference type="EMBL" id="KQL49800.1"/>
    </source>
</evidence>
<organism evidence="1 2">
    <name type="scientific">Brevibacillus choshinensis</name>
    <dbReference type="NCBI Taxonomy" id="54911"/>
    <lineage>
        <taxon>Bacteria</taxon>
        <taxon>Bacillati</taxon>
        <taxon>Bacillota</taxon>
        <taxon>Bacilli</taxon>
        <taxon>Bacillales</taxon>
        <taxon>Paenibacillaceae</taxon>
        <taxon>Brevibacillus</taxon>
    </lineage>
</organism>
<dbReference type="EMBL" id="LJJB01000007">
    <property type="protein sequence ID" value="KQL49800.1"/>
    <property type="molecule type" value="Genomic_DNA"/>
</dbReference>
<protein>
    <submittedName>
        <fullName evidence="1">Uncharacterized protein</fullName>
    </submittedName>
</protein>
<evidence type="ECO:0000313" key="2">
    <source>
        <dbReference type="Proteomes" id="UP000051063"/>
    </source>
</evidence>
<keyword evidence="2" id="KW-1185">Reference proteome</keyword>